<dbReference type="RefSeq" id="WP_148453281.1">
    <property type="nucleotide sequence ID" value="NZ_VSDO01000003.1"/>
</dbReference>
<organism evidence="1 2">
    <name type="scientific">Paenibacillus faecis</name>
    <dbReference type="NCBI Taxonomy" id="862114"/>
    <lineage>
        <taxon>Bacteria</taxon>
        <taxon>Bacillati</taxon>
        <taxon>Bacillota</taxon>
        <taxon>Bacilli</taxon>
        <taxon>Bacillales</taxon>
        <taxon>Paenibacillaceae</taxon>
        <taxon>Paenibacillus</taxon>
    </lineage>
</organism>
<dbReference type="EMBL" id="VSDO01000003">
    <property type="protein sequence ID" value="TYA12030.1"/>
    <property type="molecule type" value="Genomic_DNA"/>
</dbReference>
<evidence type="ECO:0000313" key="2">
    <source>
        <dbReference type="Proteomes" id="UP000325218"/>
    </source>
</evidence>
<comment type="caution">
    <text evidence="1">The sequence shown here is derived from an EMBL/GenBank/DDBJ whole genome shotgun (WGS) entry which is preliminary data.</text>
</comment>
<reference evidence="1 2" key="1">
    <citation type="submission" date="2019-08" db="EMBL/GenBank/DDBJ databases">
        <title>Genome sequencing of Paenibacillus faecis DSM 23593(T).</title>
        <authorList>
            <person name="Kook J.-K."/>
            <person name="Park S.-N."/>
            <person name="Lim Y.K."/>
        </authorList>
    </citation>
    <scope>NUCLEOTIDE SEQUENCE [LARGE SCALE GENOMIC DNA]</scope>
    <source>
        <strain evidence="1 2">DSM 23593</strain>
    </source>
</reference>
<name>A0A5D0CQX6_9BACL</name>
<dbReference type="Proteomes" id="UP000325218">
    <property type="component" value="Unassembled WGS sequence"/>
</dbReference>
<keyword evidence="2" id="KW-1185">Reference proteome</keyword>
<gene>
    <name evidence="1" type="ORF">FRY98_14940</name>
</gene>
<dbReference type="AlphaFoldDB" id="A0A5D0CQX6"/>
<protein>
    <submittedName>
        <fullName evidence="1">Uncharacterized protein</fullName>
    </submittedName>
</protein>
<proteinExistence type="predicted"/>
<accession>A0A5D0CQX6</accession>
<sequence>MLADPQFHLPPAIITALWAAISHRYDFSGKIAAKKGLITLERVQKSSFGPFFSTSVALELIWVLPTRNLSCRPPNNGLLGRYFNPICFFGENSG</sequence>
<evidence type="ECO:0000313" key="1">
    <source>
        <dbReference type="EMBL" id="TYA12030.1"/>
    </source>
</evidence>